<dbReference type="eggNOG" id="ENOG502S27F">
    <property type="taxonomic scope" value="Eukaryota"/>
</dbReference>
<evidence type="ECO:0000256" key="5">
    <source>
        <dbReference type="ARBA" id="ARBA00023136"/>
    </source>
</evidence>
<keyword evidence="4 7" id="KW-1133">Transmembrane helix</keyword>
<feature type="transmembrane region" description="Helical" evidence="7">
    <location>
        <begin position="62"/>
        <end position="85"/>
    </location>
</feature>
<evidence type="ECO:0000256" key="1">
    <source>
        <dbReference type="ARBA" id="ARBA00004141"/>
    </source>
</evidence>
<gene>
    <name evidence="9" type="ORF">MICPUN_107865</name>
</gene>
<evidence type="ECO:0000259" key="8">
    <source>
        <dbReference type="PROSITE" id="PS50850"/>
    </source>
</evidence>
<feature type="transmembrane region" description="Helical" evidence="7">
    <location>
        <begin position="405"/>
        <end position="423"/>
    </location>
</feature>
<dbReference type="EMBL" id="CP001324">
    <property type="protein sequence ID" value="ACO62077.1"/>
    <property type="molecule type" value="Genomic_DNA"/>
</dbReference>
<dbReference type="PROSITE" id="PS50850">
    <property type="entry name" value="MFS"/>
    <property type="match status" value="1"/>
</dbReference>
<feature type="transmembrane region" description="Helical" evidence="7">
    <location>
        <begin position="287"/>
        <end position="308"/>
    </location>
</feature>
<keyword evidence="2" id="KW-0813">Transport</keyword>
<dbReference type="InterPro" id="IPR020846">
    <property type="entry name" value="MFS_dom"/>
</dbReference>
<reference evidence="9 10" key="1">
    <citation type="journal article" date="2009" name="Science">
        <title>Green evolution and dynamic adaptations revealed by genomes of the marine picoeukaryotes Micromonas.</title>
        <authorList>
            <person name="Worden A.Z."/>
            <person name="Lee J.H."/>
            <person name="Mock T."/>
            <person name="Rouze P."/>
            <person name="Simmons M.P."/>
            <person name="Aerts A.L."/>
            <person name="Allen A.E."/>
            <person name="Cuvelier M.L."/>
            <person name="Derelle E."/>
            <person name="Everett M.V."/>
            <person name="Foulon E."/>
            <person name="Grimwood J."/>
            <person name="Gundlach H."/>
            <person name="Henrissat B."/>
            <person name="Napoli C."/>
            <person name="McDonald S.M."/>
            <person name="Parker M.S."/>
            <person name="Rombauts S."/>
            <person name="Salamov A."/>
            <person name="Von Dassow P."/>
            <person name="Badger J.H."/>
            <person name="Coutinho P.M."/>
            <person name="Demir E."/>
            <person name="Dubchak I."/>
            <person name="Gentemann C."/>
            <person name="Eikrem W."/>
            <person name="Gready J.E."/>
            <person name="John U."/>
            <person name="Lanier W."/>
            <person name="Lindquist E.A."/>
            <person name="Lucas S."/>
            <person name="Mayer K.F."/>
            <person name="Moreau H."/>
            <person name="Not F."/>
            <person name="Otillar R."/>
            <person name="Panaud O."/>
            <person name="Pangilinan J."/>
            <person name="Paulsen I."/>
            <person name="Piegu B."/>
            <person name="Poliakov A."/>
            <person name="Robbens S."/>
            <person name="Schmutz J."/>
            <person name="Toulza E."/>
            <person name="Wyss T."/>
            <person name="Zelensky A."/>
            <person name="Zhou K."/>
            <person name="Armbrust E.V."/>
            <person name="Bhattacharya D."/>
            <person name="Goodenough U.W."/>
            <person name="Van de Peer Y."/>
            <person name="Grigoriev I.V."/>
        </authorList>
    </citation>
    <scope>NUCLEOTIDE SEQUENCE [LARGE SCALE GENOMIC DNA]</scope>
    <source>
        <strain evidence="10">RCC299 / NOUM17</strain>
    </source>
</reference>
<dbReference type="GO" id="GO:0022857">
    <property type="term" value="F:transmembrane transporter activity"/>
    <property type="evidence" value="ECO:0007669"/>
    <property type="project" value="InterPro"/>
</dbReference>
<dbReference type="InterPro" id="IPR001958">
    <property type="entry name" value="Tet-R_TetA/multi-R_MdtG-like"/>
</dbReference>
<organism evidence="9 10">
    <name type="scientific">Micromonas commoda (strain RCC299 / NOUM17 / CCMP2709)</name>
    <name type="common">Picoplanktonic green alga</name>
    <dbReference type="NCBI Taxonomy" id="296587"/>
    <lineage>
        <taxon>Eukaryota</taxon>
        <taxon>Viridiplantae</taxon>
        <taxon>Chlorophyta</taxon>
        <taxon>Mamiellophyceae</taxon>
        <taxon>Mamiellales</taxon>
        <taxon>Mamiellaceae</taxon>
        <taxon>Micromonas</taxon>
    </lineage>
</organism>
<dbReference type="GO" id="GO:0016020">
    <property type="term" value="C:membrane"/>
    <property type="evidence" value="ECO:0007669"/>
    <property type="project" value="UniProtKB-SubCell"/>
</dbReference>
<feature type="transmembrane region" description="Helical" evidence="7">
    <location>
        <begin position="32"/>
        <end position="50"/>
    </location>
</feature>
<keyword evidence="3 7" id="KW-0812">Transmembrane</keyword>
<sequence>MLAVFLHLLGFTVTGPITPSLVAHFGLHPSQVGYLTSAYPLGMFFALFAWPRLSDAVGRKPILVMSLLGVGVGLVAQAACVTNGWSLATFLGLRVASGAFAGASPVVKAYLADAAAPEQLPSFMAWREAACTLAFIVGPSLGGLMFSANKDLGACIAVTGWASVGAAFIVAVAVKEIGWRRRDGSNEGAGISGSSADESGADVDESEDDAGDGIDPTGASAAAKRAAREQARTEAASAPACPLGRRLYAAVATICVTSFLYNAGQSTFDSFFPVFCAQQRGMGPTQIGATLTALAAVSFSISAAGFAAVNKKLGLTSTTALGLALVAVGLGAIGAAPTAGLTLFAATLYVTGIPLFTPAIPILLMQCVPPNRRGAVMGLDSAVNAVARIATPIALGGVYHASPTAAFAAAGGVVAFACALVLVRRWMVMGPGMKFGGVGSAR</sequence>
<evidence type="ECO:0000313" key="9">
    <source>
        <dbReference type="EMBL" id="ACO62077.1"/>
    </source>
</evidence>
<dbReference type="InterPro" id="IPR036259">
    <property type="entry name" value="MFS_trans_sf"/>
</dbReference>
<feature type="transmembrane region" description="Helical" evidence="7">
    <location>
        <begin position="91"/>
        <end position="111"/>
    </location>
</feature>
<feature type="domain" description="Major facilitator superfamily (MFS) profile" evidence="8">
    <location>
        <begin position="1"/>
        <end position="427"/>
    </location>
</feature>
<keyword evidence="10" id="KW-1185">Reference proteome</keyword>
<dbReference type="GeneID" id="8241563"/>
<feature type="compositionally biased region" description="Acidic residues" evidence="6">
    <location>
        <begin position="199"/>
        <end position="212"/>
    </location>
</feature>
<feature type="region of interest" description="Disordered" evidence="6">
    <location>
        <begin position="185"/>
        <end position="228"/>
    </location>
</feature>
<protein>
    <submittedName>
        <fullName evidence="9">Major facilitator superfamily</fullName>
    </submittedName>
</protein>
<dbReference type="KEGG" id="mis:MICPUN_107865"/>
<dbReference type="PRINTS" id="PR01035">
    <property type="entry name" value="TCRTETA"/>
</dbReference>
<dbReference type="RefSeq" id="XP_002500819.1">
    <property type="nucleotide sequence ID" value="XM_002500773.1"/>
</dbReference>
<proteinExistence type="predicted"/>
<accession>C1E0X1</accession>
<feature type="transmembrane region" description="Helical" evidence="7">
    <location>
        <begin position="343"/>
        <end position="364"/>
    </location>
</feature>
<dbReference type="OMA" id="RLMKYPR"/>
<evidence type="ECO:0000256" key="7">
    <source>
        <dbReference type="SAM" id="Phobius"/>
    </source>
</evidence>
<feature type="transmembrane region" description="Helical" evidence="7">
    <location>
        <begin position="152"/>
        <end position="174"/>
    </location>
</feature>
<evidence type="ECO:0000256" key="6">
    <source>
        <dbReference type="SAM" id="MobiDB-lite"/>
    </source>
</evidence>
<feature type="transmembrane region" description="Helical" evidence="7">
    <location>
        <begin position="320"/>
        <end position="337"/>
    </location>
</feature>
<dbReference type="PANTHER" id="PTHR23504:SF15">
    <property type="entry name" value="MAJOR FACILITATOR SUPERFAMILY (MFS) PROFILE DOMAIN-CONTAINING PROTEIN"/>
    <property type="match status" value="1"/>
</dbReference>
<dbReference type="PANTHER" id="PTHR23504">
    <property type="entry name" value="MAJOR FACILITATOR SUPERFAMILY DOMAIN-CONTAINING PROTEIN 10"/>
    <property type="match status" value="1"/>
</dbReference>
<dbReference type="InParanoid" id="C1E0X1"/>
<dbReference type="SUPFAM" id="SSF103473">
    <property type="entry name" value="MFS general substrate transporter"/>
    <property type="match status" value="1"/>
</dbReference>
<dbReference type="InterPro" id="IPR011701">
    <property type="entry name" value="MFS"/>
</dbReference>
<evidence type="ECO:0000256" key="3">
    <source>
        <dbReference type="ARBA" id="ARBA00022692"/>
    </source>
</evidence>
<dbReference type="Gene3D" id="1.20.1250.20">
    <property type="entry name" value="MFS general substrate transporter like domains"/>
    <property type="match status" value="1"/>
</dbReference>
<dbReference type="Proteomes" id="UP000002009">
    <property type="component" value="Chromosome 3"/>
</dbReference>
<name>C1E0X1_MICCC</name>
<dbReference type="OrthoDB" id="10262656at2759"/>
<keyword evidence="5 7" id="KW-0472">Membrane</keyword>
<feature type="transmembrane region" description="Helical" evidence="7">
    <location>
        <begin position="123"/>
        <end position="146"/>
    </location>
</feature>
<evidence type="ECO:0000256" key="4">
    <source>
        <dbReference type="ARBA" id="ARBA00022989"/>
    </source>
</evidence>
<comment type="subcellular location">
    <subcellularLocation>
        <location evidence="1">Membrane</location>
        <topology evidence="1">Multi-pass membrane protein</topology>
    </subcellularLocation>
</comment>
<evidence type="ECO:0000256" key="2">
    <source>
        <dbReference type="ARBA" id="ARBA00022448"/>
    </source>
</evidence>
<dbReference type="Pfam" id="PF07690">
    <property type="entry name" value="MFS_1"/>
    <property type="match status" value="1"/>
</dbReference>
<dbReference type="AlphaFoldDB" id="C1E0X1"/>
<evidence type="ECO:0000313" key="10">
    <source>
        <dbReference type="Proteomes" id="UP000002009"/>
    </source>
</evidence>